<dbReference type="Pfam" id="PF00543">
    <property type="entry name" value="P-II"/>
    <property type="match status" value="1"/>
</dbReference>
<dbReference type="PANTHER" id="PTHR30115">
    <property type="entry name" value="NITROGEN REGULATORY PROTEIN P-II"/>
    <property type="match status" value="1"/>
</dbReference>
<dbReference type="PROSITE" id="PS51343">
    <property type="entry name" value="PII_GLNB_DOM"/>
    <property type="match status" value="1"/>
</dbReference>
<dbReference type="InterPro" id="IPR011322">
    <property type="entry name" value="N-reg_PII-like_a/b"/>
</dbReference>
<dbReference type="EMBL" id="LKLN01000075">
    <property type="protein sequence ID" value="KSU03232.1"/>
    <property type="molecule type" value="Genomic_DNA"/>
</dbReference>
<dbReference type="PRINTS" id="PR00340">
    <property type="entry name" value="PIIGLNB"/>
</dbReference>
<reference evidence="2" key="1">
    <citation type="submission" date="2015-10" db="EMBL/GenBank/DDBJ databases">
        <title>Draft Genome Sequences of 11 Lactococcus lactis subspecies cremoris strains.</title>
        <authorList>
            <person name="Wels M."/>
            <person name="Backus L."/>
            <person name="Boekhorst J."/>
            <person name="Dijkstra A."/>
            <person name="Beerthuizen M."/>
            <person name="Kelly W."/>
            <person name="Siezen R."/>
            <person name="Bachmann H."/>
            <person name="Van Hijum S."/>
        </authorList>
    </citation>
    <scope>NUCLEOTIDE SEQUENCE [LARGE SCALE GENOMIC DNA]</scope>
    <source>
        <strain evidence="2">KF282</strain>
    </source>
</reference>
<gene>
    <name evidence="1" type="ORF">KF282_1903</name>
</gene>
<dbReference type="RefSeq" id="WP_058219884.1">
    <property type="nucleotide sequence ID" value="NZ_LKLN01000075.1"/>
</dbReference>
<dbReference type="SMART" id="SM00938">
    <property type="entry name" value="P-II"/>
    <property type="match status" value="1"/>
</dbReference>
<accession>A0A0V8CPJ1</accession>
<dbReference type="GO" id="GO:0005524">
    <property type="term" value="F:ATP binding"/>
    <property type="evidence" value="ECO:0007669"/>
    <property type="project" value="TreeGrafter"/>
</dbReference>
<proteinExistence type="predicted"/>
<dbReference type="Gene3D" id="3.30.70.120">
    <property type="match status" value="1"/>
</dbReference>
<evidence type="ECO:0000313" key="2">
    <source>
        <dbReference type="Proteomes" id="UP000053058"/>
    </source>
</evidence>
<dbReference type="PATRIC" id="fig|1360.105.peg.1738"/>
<dbReference type="InterPro" id="IPR002187">
    <property type="entry name" value="N-reg_PII"/>
</dbReference>
<dbReference type="GO" id="GO:0005829">
    <property type="term" value="C:cytosol"/>
    <property type="evidence" value="ECO:0007669"/>
    <property type="project" value="TreeGrafter"/>
</dbReference>
<comment type="caution">
    <text evidence="1">The sequence shown here is derived from an EMBL/GenBank/DDBJ whole genome shotgun (WGS) entry which is preliminary data.</text>
</comment>
<organism evidence="1 2">
    <name type="scientific">Lactococcus lactis subsp. lactis</name>
    <name type="common">Streptococcus lactis</name>
    <dbReference type="NCBI Taxonomy" id="1360"/>
    <lineage>
        <taxon>Bacteria</taxon>
        <taxon>Bacillati</taxon>
        <taxon>Bacillota</taxon>
        <taxon>Bacilli</taxon>
        <taxon>Lactobacillales</taxon>
        <taxon>Streptococcaceae</taxon>
        <taxon>Lactococcus</taxon>
    </lineage>
</organism>
<evidence type="ECO:0000313" key="1">
    <source>
        <dbReference type="EMBL" id="KSU03232.1"/>
    </source>
</evidence>
<name>A0A0V8CPJ1_LACLL</name>
<dbReference type="GO" id="GO:0006808">
    <property type="term" value="P:regulation of nitrogen utilization"/>
    <property type="evidence" value="ECO:0007669"/>
    <property type="project" value="InterPro"/>
</dbReference>
<protein>
    <submittedName>
        <fullName evidence="1">Nitrogen regulatory protein P-II</fullName>
    </submittedName>
</protein>
<sequence length="115" mass="12360">MKKMEITIRPESLEKLKDILAKNGVHGMTIYSAMGAGNQNSDISKIVELSGGQFHVNLLPKIAVITYIEDERSEKLISEIVSGLSTGNVGDGKIALVPLETVVRIRTGESGPKAL</sequence>
<dbReference type="SUPFAM" id="SSF54913">
    <property type="entry name" value="GlnB-like"/>
    <property type="match status" value="1"/>
</dbReference>
<dbReference type="AlphaFoldDB" id="A0A0V8CPJ1"/>
<dbReference type="Proteomes" id="UP000053058">
    <property type="component" value="Unassembled WGS sequence"/>
</dbReference>
<dbReference type="PANTHER" id="PTHR30115:SF11">
    <property type="entry name" value="NITROGEN REGULATORY PROTEIN P-II HOMOLOG"/>
    <property type="match status" value="1"/>
</dbReference>
<dbReference type="GO" id="GO:0030234">
    <property type="term" value="F:enzyme regulator activity"/>
    <property type="evidence" value="ECO:0007669"/>
    <property type="project" value="InterPro"/>
</dbReference>
<dbReference type="InterPro" id="IPR015867">
    <property type="entry name" value="N-reg_PII/ATP_PRibTrfase_C"/>
</dbReference>